<feature type="compositionally biased region" description="Polar residues" evidence="1">
    <location>
        <begin position="233"/>
        <end position="243"/>
    </location>
</feature>
<feature type="region of interest" description="Disordered" evidence="1">
    <location>
        <begin position="1588"/>
        <end position="1614"/>
    </location>
</feature>
<gene>
    <name evidence="2" type="ORF">IV203_014713</name>
</gene>
<organism evidence="2 3">
    <name type="scientific">Nitzschia inconspicua</name>
    <dbReference type="NCBI Taxonomy" id="303405"/>
    <lineage>
        <taxon>Eukaryota</taxon>
        <taxon>Sar</taxon>
        <taxon>Stramenopiles</taxon>
        <taxon>Ochrophyta</taxon>
        <taxon>Bacillariophyta</taxon>
        <taxon>Bacillariophyceae</taxon>
        <taxon>Bacillariophycidae</taxon>
        <taxon>Bacillariales</taxon>
        <taxon>Bacillariaceae</taxon>
        <taxon>Nitzschia</taxon>
    </lineage>
</organism>
<feature type="compositionally biased region" description="Basic and acidic residues" evidence="1">
    <location>
        <begin position="1446"/>
        <end position="1466"/>
    </location>
</feature>
<dbReference type="EMBL" id="JAGRRH010000014">
    <property type="protein sequence ID" value="KAG7358126.1"/>
    <property type="molecule type" value="Genomic_DNA"/>
</dbReference>
<protein>
    <submittedName>
        <fullName evidence="2">Calcium/calmodulin dependent protein kinase II Association-domain containing protein</fullName>
    </submittedName>
</protein>
<feature type="region of interest" description="Disordered" evidence="1">
    <location>
        <begin position="1783"/>
        <end position="1819"/>
    </location>
</feature>
<feature type="compositionally biased region" description="Basic and acidic residues" evidence="1">
    <location>
        <begin position="1246"/>
        <end position="1260"/>
    </location>
</feature>
<feature type="compositionally biased region" description="Acidic residues" evidence="1">
    <location>
        <begin position="86"/>
        <end position="97"/>
    </location>
</feature>
<feature type="compositionally biased region" description="Polar residues" evidence="1">
    <location>
        <begin position="347"/>
        <end position="360"/>
    </location>
</feature>
<feature type="compositionally biased region" description="Polar residues" evidence="1">
    <location>
        <begin position="808"/>
        <end position="824"/>
    </location>
</feature>
<feature type="compositionally biased region" description="Basic and acidic residues" evidence="1">
    <location>
        <begin position="107"/>
        <end position="117"/>
    </location>
</feature>
<feature type="region of interest" description="Disordered" evidence="1">
    <location>
        <begin position="808"/>
        <end position="849"/>
    </location>
</feature>
<reference evidence="2" key="2">
    <citation type="submission" date="2021-04" db="EMBL/GenBank/DDBJ databases">
        <authorList>
            <person name="Podell S."/>
        </authorList>
    </citation>
    <scope>NUCLEOTIDE SEQUENCE</scope>
    <source>
        <strain evidence="2">Hildebrandi</strain>
    </source>
</reference>
<keyword evidence="3" id="KW-1185">Reference proteome</keyword>
<keyword evidence="2" id="KW-0808">Transferase</keyword>
<dbReference type="GO" id="GO:0016301">
    <property type="term" value="F:kinase activity"/>
    <property type="evidence" value="ECO:0007669"/>
    <property type="project" value="UniProtKB-KW"/>
</dbReference>
<keyword evidence="2" id="KW-0418">Kinase</keyword>
<reference evidence="2" key="1">
    <citation type="journal article" date="2021" name="Sci. Rep.">
        <title>Diploid genomic architecture of Nitzschia inconspicua, an elite biomass production diatom.</title>
        <authorList>
            <person name="Oliver A."/>
            <person name="Podell S."/>
            <person name="Pinowska A."/>
            <person name="Traller J.C."/>
            <person name="Smith S.R."/>
            <person name="McClure R."/>
            <person name="Beliaev A."/>
            <person name="Bohutskyi P."/>
            <person name="Hill E.A."/>
            <person name="Rabines A."/>
            <person name="Zheng H."/>
            <person name="Allen L.Z."/>
            <person name="Kuo A."/>
            <person name="Grigoriev I.V."/>
            <person name="Allen A.E."/>
            <person name="Hazlebeck D."/>
            <person name="Allen E.E."/>
        </authorList>
    </citation>
    <scope>NUCLEOTIDE SEQUENCE</scope>
    <source>
        <strain evidence="2">Hildebrandi</strain>
    </source>
</reference>
<comment type="caution">
    <text evidence="2">The sequence shown here is derived from an EMBL/GenBank/DDBJ whole genome shotgun (WGS) entry which is preliminary data.</text>
</comment>
<feature type="compositionally biased region" description="Basic and acidic residues" evidence="1">
    <location>
        <begin position="839"/>
        <end position="849"/>
    </location>
</feature>
<proteinExistence type="predicted"/>
<accession>A0A9K3LCC4</accession>
<evidence type="ECO:0000313" key="2">
    <source>
        <dbReference type="EMBL" id="KAG7358126.1"/>
    </source>
</evidence>
<feature type="compositionally biased region" description="Low complexity" evidence="1">
    <location>
        <begin position="38"/>
        <end position="55"/>
    </location>
</feature>
<feature type="region of interest" description="Disordered" evidence="1">
    <location>
        <begin position="1233"/>
        <end position="1265"/>
    </location>
</feature>
<evidence type="ECO:0000313" key="3">
    <source>
        <dbReference type="Proteomes" id="UP000693970"/>
    </source>
</evidence>
<feature type="region of interest" description="Disordered" evidence="1">
    <location>
        <begin position="1428"/>
        <end position="1472"/>
    </location>
</feature>
<name>A0A9K3LCC4_9STRA</name>
<feature type="compositionally biased region" description="Basic and acidic residues" evidence="1">
    <location>
        <begin position="374"/>
        <end position="392"/>
    </location>
</feature>
<feature type="region of interest" description="Disordered" evidence="1">
    <location>
        <begin position="230"/>
        <end position="253"/>
    </location>
</feature>
<evidence type="ECO:0000256" key="1">
    <source>
        <dbReference type="SAM" id="MobiDB-lite"/>
    </source>
</evidence>
<sequence length="1819" mass="201020">MTVPPEATAGDFHPLSQSFSSLENDTALKELSEAFGSSLSWSWSSSSSSSSGDDSNNIKHQKAQRHPTNQNRPMTHPSQPKQKQEGEEEALENDSEPFDMHTGTNDRTSKTLDDERQSTSALLQVMASLERDAIHDIQQALHETSTVLASSSSSYSSQHSIKRLEATIESSNGRQNYSTSWNDNNEKAVNTIPSLSSSSCSPPSDLFPMEDDSISITDSYVFHRTIKEKKNSRQNTNNRNECPSNDKIDVEEDDDDVDSTIQALRQQVEFLDGLLDDINLLRRNPNGDSQEDGLEEDISKLEQCELLIQQEIQAIDRVLWMSPFGMGGDADQHASIVEDRHEGEASDSGTDGNNEGTVTPTPREPADELEGQSQEDRLHIEHGTEETIREVSFEESTSVTESKVGDRDHGEIDLLPKKSFPADQDLQQLQERMQQEQDQIPEARDEMPETRDCRSCEEIVAVASAGWFDFQALQQALPWGKSTDTKQNVLLNIQMDSKLPSTKGTENDPEIDAAPIVKSATGDSQQISPSYLEQKFNQESINPISVQEKGEEINIGEDVNLSDDVPKRILVPHPTSTTKSPSSLENITLFLDGVSSSGTMESNLESTDEKEKDDRIKQLAADNSAHAQASLLAITSMARGLDNKAPPKRGIPIQSTIPNKCHTISPSTQSTSGTNAAVLCGAESNSSLSAINREPQVEHSRMENEEKLHYNIPQDHLKLYQDADNLLADNGGNANQKTSGTHAFHTVVSPMICEMATKEMLIILQNAQLSEKNSCVDDCKDIGEGIEQTMSRFLEENCMDMDNLNGSTEEITSPTSRHTVTSLSDHAFDEQSSCDDSEDDRRMPKSDTDTYLHVPSMEQTKNSSPRKAMPVSMGSLHPIEFMCNQQTSSNEAASDRMSRLLQRRPQQLSEAFVAEFQSENSSDSGSLESTKADRTQIGVGKEKIMWMDEDVDNLPDTPVFILQEEPSFGQGSIHDDKISKGGTSGQHMDKIEECPLVRKWPSNETELRGVRTSTNPFEETFNYSQWMQNRRHRESLQFTPFDESFHQTNPVNDDSQSSMESIENTMTTTTTSADQSNLDFELDFASDVEPIIISPSSSHVNEKRGDIPALESLMSSPRNINSSPSDELHHVRSSLRRCSSDEGWEAQKTLSTDRAKGVLSSFIKAIKNTKGVPWDEKGLALSPSKVSTFFGEARSPFDTKSPSRRGKVGQSARTKLSPERNIRQKLTVLKDAMTSPIPVLRSPASIREEKSTESNGHDADGDNTLNDVMDRSIRSLLEAPTEENWHVTPNEDTLSQDEEIQQTLSRIAARLQSRPWPNRPSTERTEIQKKGMGYGDPLYDCVDCICGDEDVNILQKIHIQGVENPQSEELEKVTTIGSACRILSANNSGDTGGGGFFVASTASADDKIRVIGIHVTCISHKFPTASAALQPSDETDQADDSLTTRSKVDEGVFRNDEQQSQEKTDDTDGFPIDDDNYYPYVIPKSISFVDPPSAMTAGLGRNHRNACISDGTDIVKAVSYHDGFDTDRLLEGHPVQASLWTEVQESRHKTRGESSFAGSNTSCIIADTGAGRDPERYCESIETSNCDESASTTTTTTNTTVCRSDQSSHHSQTKTRRYDEIVQTLLTKTQQLLDAMLKFDYLEYSSLTTDDITGIQIDGRFLQGRSFHSYFGKKATGNALITSGKKKKTTTSATTTSSSASFLDQFPIQQSISSPTVRLVSSQVAVVSYKVTRKILERGRIVESEIYETRVWEHRPGYQGQATSDKIEDAWLNCHYHVSAVDPTAAASSTSNRRSSVTSLSAGKKSSNSSSSIPHLDMQ</sequence>
<feature type="region of interest" description="Disordered" evidence="1">
    <location>
        <begin position="339"/>
        <end position="411"/>
    </location>
</feature>
<feature type="compositionally biased region" description="Low complexity" evidence="1">
    <location>
        <begin position="1784"/>
        <end position="1812"/>
    </location>
</feature>
<dbReference type="Proteomes" id="UP000693970">
    <property type="component" value="Unassembled WGS sequence"/>
</dbReference>
<feature type="region of interest" description="Disordered" evidence="1">
    <location>
        <begin position="1192"/>
        <end position="1221"/>
    </location>
</feature>
<feature type="compositionally biased region" description="Polar residues" evidence="1">
    <location>
        <begin position="66"/>
        <end position="81"/>
    </location>
</feature>
<feature type="region of interest" description="Disordered" evidence="1">
    <location>
        <begin position="38"/>
        <end position="119"/>
    </location>
</feature>